<gene>
    <name evidence="7" type="ORF">PA27867_3789</name>
</gene>
<evidence type="ECO:0000313" key="7">
    <source>
        <dbReference type="EMBL" id="ANP74704.1"/>
    </source>
</evidence>
<dbReference type="SUPFAM" id="SSF53335">
    <property type="entry name" value="S-adenosyl-L-methionine-dependent methyltransferases"/>
    <property type="match status" value="1"/>
</dbReference>
<dbReference type="STRING" id="670052.PA27867_3789"/>
<accession>A0A1B1BQ36</accession>
<keyword evidence="3" id="KW-0808">Transferase</keyword>
<dbReference type="PANTHER" id="PTHR18895">
    <property type="entry name" value="HEMK METHYLTRANSFERASE"/>
    <property type="match status" value="1"/>
</dbReference>
<dbReference type="InterPro" id="IPR007848">
    <property type="entry name" value="Small_mtfrase_dom"/>
</dbReference>
<dbReference type="Gene3D" id="1.10.8.10">
    <property type="entry name" value="DNA helicase RuvA subunit, C-terminal domain"/>
    <property type="match status" value="1"/>
</dbReference>
<dbReference type="InterPro" id="IPR022446">
    <property type="entry name" value="MeTrfrase_put"/>
</dbReference>
<dbReference type="InterPro" id="IPR050320">
    <property type="entry name" value="N5-glutamine_MTase"/>
</dbReference>
<evidence type="ECO:0000313" key="8">
    <source>
        <dbReference type="Proteomes" id="UP000092582"/>
    </source>
</evidence>
<keyword evidence="4" id="KW-0949">S-adenosyl-L-methionine</keyword>
<reference evidence="7 8" key="1">
    <citation type="submission" date="2016-06" db="EMBL/GenBank/DDBJ databases">
        <title>Genome sequencing of Cryobacterium arcticum PAMC 27867.</title>
        <authorList>
            <person name="Lee J."/>
            <person name="Kim O.-S."/>
        </authorList>
    </citation>
    <scope>NUCLEOTIDE SEQUENCE [LARGE SCALE GENOMIC DNA]</scope>
    <source>
        <strain evidence="7 8">PAMC 27867</strain>
    </source>
</reference>
<feature type="domain" description="Methyltransferase small" evidence="6">
    <location>
        <begin position="80"/>
        <end position="193"/>
    </location>
</feature>
<dbReference type="PATRIC" id="fig|670052.7.peg.3894"/>
<dbReference type="GO" id="GO:0032259">
    <property type="term" value="P:methylation"/>
    <property type="evidence" value="ECO:0007669"/>
    <property type="project" value="UniProtKB-KW"/>
</dbReference>
<evidence type="ECO:0000256" key="4">
    <source>
        <dbReference type="ARBA" id="ARBA00022691"/>
    </source>
</evidence>
<evidence type="ECO:0000256" key="1">
    <source>
        <dbReference type="ARBA" id="ARBA00012771"/>
    </source>
</evidence>
<dbReference type="Proteomes" id="UP000092582">
    <property type="component" value="Chromosome 1"/>
</dbReference>
<sequence length="261" mass="27101">MARRMAPPADIVDRLRAAGCVFAEEEAGLLAAAAGTPAELDELVARRVSGLPLEQVLGWAEFYGLRIILRPGVFVPRRRTGLLVREAARLARPHSLVLDVCCGSGAVGTALLAGDASLRLFATDIDPAAAVCARLNVSPLGGEVLTGDLFGPLPAELRGQVDLVVANAPYVPTEAIERMPPEARLHEARVALDGGADGLEVQGRIAAAAPEWLAPGGHLLVETSAAQAPHTAALFSRHGLLPRIRRSAALDATVVIGAAPA</sequence>
<comment type="catalytic activity">
    <reaction evidence="5">
        <text>L-glutaminyl-[peptide chain release factor] + S-adenosyl-L-methionine = N(5)-methyl-L-glutaminyl-[peptide chain release factor] + S-adenosyl-L-homocysteine + H(+)</text>
        <dbReference type="Rhea" id="RHEA:42896"/>
        <dbReference type="Rhea" id="RHEA-COMP:10271"/>
        <dbReference type="Rhea" id="RHEA-COMP:10272"/>
        <dbReference type="ChEBI" id="CHEBI:15378"/>
        <dbReference type="ChEBI" id="CHEBI:30011"/>
        <dbReference type="ChEBI" id="CHEBI:57856"/>
        <dbReference type="ChEBI" id="CHEBI:59789"/>
        <dbReference type="ChEBI" id="CHEBI:61891"/>
        <dbReference type="EC" id="2.1.1.297"/>
    </reaction>
</comment>
<proteinExistence type="predicted"/>
<dbReference type="EMBL" id="CP016282">
    <property type="protein sequence ID" value="ANP74704.1"/>
    <property type="molecule type" value="Genomic_DNA"/>
</dbReference>
<keyword evidence="2 7" id="KW-0489">Methyltransferase</keyword>
<dbReference type="GO" id="GO:0102559">
    <property type="term" value="F:peptide chain release factor N(5)-glutamine methyltransferase activity"/>
    <property type="evidence" value="ECO:0007669"/>
    <property type="project" value="UniProtKB-EC"/>
</dbReference>
<evidence type="ECO:0000256" key="3">
    <source>
        <dbReference type="ARBA" id="ARBA00022679"/>
    </source>
</evidence>
<dbReference type="InterPro" id="IPR029063">
    <property type="entry name" value="SAM-dependent_MTases_sf"/>
</dbReference>
<dbReference type="Pfam" id="PF05175">
    <property type="entry name" value="MTS"/>
    <property type="match status" value="1"/>
</dbReference>
<organism evidence="7 8">
    <name type="scientific">Cryobacterium arcticum</name>
    <dbReference type="NCBI Taxonomy" id="670052"/>
    <lineage>
        <taxon>Bacteria</taxon>
        <taxon>Bacillati</taxon>
        <taxon>Actinomycetota</taxon>
        <taxon>Actinomycetes</taxon>
        <taxon>Micrococcales</taxon>
        <taxon>Microbacteriaceae</taxon>
        <taxon>Cryobacterium</taxon>
    </lineage>
</organism>
<dbReference type="CDD" id="cd02440">
    <property type="entry name" value="AdoMet_MTases"/>
    <property type="match status" value="1"/>
</dbReference>
<dbReference type="NCBIfam" id="TIGR03704">
    <property type="entry name" value="PrmC_rel_meth"/>
    <property type="match status" value="1"/>
</dbReference>
<protein>
    <recommendedName>
        <fullName evidence="1">peptide chain release factor N(5)-glutamine methyltransferase</fullName>
        <ecNumber evidence="1">2.1.1.297</ecNumber>
    </recommendedName>
</protein>
<keyword evidence="8" id="KW-1185">Reference proteome</keyword>
<evidence type="ECO:0000256" key="2">
    <source>
        <dbReference type="ARBA" id="ARBA00022603"/>
    </source>
</evidence>
<evidence type="ECO:0000256" key="5">
    <source>
        <dbReference type="ARBA" id="ARBA00048391"/>
    </source>
</evidence>
<dbReference type="Gene3D" id="3.40.50.150">
    <property type="entry name" value="Vaccinia Virus protein VP39"/>
    <property type="match status" value="1"/>
</dbReference>
<dbReference type="InterPro" id="IPR004556">
    <property type="entry name" value="HemK-like"/>
</dbReference>
<dbReference type="AlphaFoldDB" id="A0A1B1BQ36"/>
<dbReference type="PANTHER" id="PTHR18895:SF74">
    <property type="entry name" value="MTRF1L RELEASE FACTOR GLUTAMINE METHYLTRANSFERASE"/>
    <property type="match status" value="1"/>
</dbReference>
<evidence type="ECO:0000259" key="6">
    <source>
        <dbReference type="Pfam" id="PF05175"/>
    </source>
</evidence>
<name>A0A1B1BQ36_9MICO</name>
<dbReference type="EC" id="2.1.1.297" evidence="1"/>
<dbReference type="KEGG" id="cart:PA27867_3789"/>
<dbReference type="NCBIfam" id="TIGR00536">
    <property type="entry name" value="hemK_fam"/>
    <property type="match status" value="1"/>
</dbReference>